<evidence type="ECO:0000313" key="3">
    <source>
        <dbReference type="Proteomes" id="UP000694941"/>
    </source>
</evidence>
<protein>
    <submittedName>
        <fullName evidence="4">Cell fusion protein aff-1-like</fullName>
    </submittedName>
</protein>
<keyword evidence="1" id="KW-0812">Transmembrane</keyword>
<feature type="signal peptide" evidence="2">
    <location>
        <begin position="1"/>
        <end position="23"/>
    </location>
</feature>
<dbReference type="Pfam" id="PF14884">
    <property type="entry name" value="EFF-AFF"/>
    <property type="match status" value="1"/>
</dbReference>
<reference evidence="4" key="1">
    <citation type="submission" date="2025-08" db="UniProtKB">
        <authorList>
            <consortium name="RefSeq"/>
        </authorList>
    </citation>
    <scope>IDENTIFICATION</scope>
    <source>
        <tissue evidence="4">Muscle</tissue>
    </source>
</reference>
<feature type="chain" id="PRO_5046528971" evidence="2">
    <location>
        <begin position="24"/>
        <end position="543"/>
    </location>
</feature>
<keyword evidence="1" id="KW-0472">Membrane</keyword>
<keyword evidence="1" id="KW-1133">Transmembrane helix</keyword>
<name>A0ABM1RVK8_LIMPO</name>
<gene>
    <name evidence="4" type="primary">LOC106475647</name>
</gene>
<dbReference type="RefSeq" id="XP_022235413.1">
    <property type="nucleotide sequence ID" value="XM_022379705.1"/>
</dbReference>
<evidence type="ECO:0000256" key="2">
    <source>
        <dbReference type="SAM" id="SignalP"/>
    </source>
</evidence>
<keyword evidence="2" id="KW-0732">Signal</keyword>
<evidence type="ECO:0000313" key="4">
    <source>
        <dbReference type="RefSeq" id="XP_022235413.1"/>
    </source>
</evidence>
<dbReference type="InterPro" id="IPR043076">
    <property type="entry name" value="Fusogen_EFF/AFF_dom3"/>
</dbReference>
<dbReference type="PANTHER" id="PTHR37415">
    <property type="entry name" value="EFF-1A"/>
    <property type="match status" value="1"/>
</dbReference>
<dbReference type="GeneID" id="106475647"/>
<dbReference type="PANTHER" id="PTHR37415:SF1">
    <property type="entry name" value="CELL FUSION PROTEIN AFF-1"/>
    <property type="match status" value="1"/>
</dbReference>
<keyword evidence="3" id="KW-1185">Reference proteome</keyword>
<proteinExistence type="predicted"/>
<dbReference type="Proteomes" id="UP000694941">
    <property type="component" value="Unplaced"/>
</dbReference>
<evidence type="ECO:0000256" key="1">
    <source>
        <dbReference type="SAM" id="Phobius"/>
    </source>
</evidence>
<feature type="transmembrane region" description="Helical" evidence="1">
    <location>
        <begin position="517"/>
        <end position="538"/>
    </location>
</feature>
<dbReference type="Gene3D" id="2.60.40.3980">
    <property type="entry name" value="Cell-cell fusogen EFF/AFF, domain 3"/>
    <property type="match status" value="1"/>
</dbReference>
<dbReference type="InterPro" id="IPR029213">
    <property type="entry name" value="Fusogen_EFF/AFF"/>
</dbReference>
<sequence length="543" mass="61832">MVLKDLHLVFYTILLIFVQCYVAEFRCDEIFPLVTRVTFESKNQKGLTLEGTVARIPLTLGQTLCISMTVRGDSEEQERLFAGGHRKRIIYAVRLEAVWNEYPVQNLYYFSQANVKLSCYCDCPGGADKCAPEYGNNMCPNSDSSAVCYQFYTVSAANGCLLQLFKSEADVCCKVWIMPHLEKGNYTALQLGAPRTKIRIIKEALDGNGETVGQPDYLETYSTEGRFSSETFEIELTSAKQENYFQQGMYFVNSVGDVYQTKHVRLNEPGAYDLTKLGWLKHTDKFYPPARSTVLSKTTVKVHHCRTNKFFFQHSIVTDEPESVSAPVRDLYKHSVKKVTYNRDEQRVEELLSSVHRINFNFYLREVADIIFHYQPSVLHDFNAETILDKYSNEFLNISLEGISGTVLGWVVHEHSKKSYFSIDSKFTEPQNLIVYKSIGFCANHTKLCLRAVSVKTPLCKYIGCKKEPLEGVLRQDGTYGDVDVLEEDNHPWNAEGLDLLLELLNPLNWFKGGKGMAAMTFQVILAFLVIVLITKIITCTRK</sequence>
<organism evidence="3 4">
    <name type="scientific">Limulus polyphemus</name>
    <name type="common">Atlantic horseshoe crab</name>
    <dbReference type="NCBI Taxonomy" id="6850"/>
    <lineage>
        <taxon>Eukaryota</taxon>
        <taxon>Metazoa</taxon>
        <taxon>Ecdysozoa</taxon>
        <taxon>Arthropoda</taxon>
        <taxon>Chelicerata</taxon>
        <taxon>Merostomata</taxon>
        <taxon>Xiphosura</taxon>
        <taxon>Limulidae</taxon>
        <taxon>Limulus</taxon>
    </lineage>
</organism>
<accession>A0ABM1RVK8</accession>